<feature type="domain" description="Transglutaminase-like" evidence="1">
    <location>
        <begin position="177"/>
        <end position="247"/>
    </location>
</feature>
<keyword evidence="3" id="KW-1185">Reference proteome</keyword>
<dbReference type="InterPro" id="IPR013589">
    <property type="entry name" value="Bac_transglu_N"/>
</dbReference>
<accession>A0A4R5LQH4</accession>
<gene>
    <name evidence="2" type="ORF">E2F43_14540</name>
</gene>
<proteinExistence type="predicted"/>
<dbReference type="Pfam" id="PF01841">
    <property type="entry name" value="Transglut_core"/>
    <property type="match status" value="1"/>
</dbReference>
<dbReference type="AlphaFoldDB" id="A0A4R5LQH4"/>
<dbReference type="PANTHER" id="PTHR33490:SF7">
    <property type="entry name" value="BLR2979 PROTEIN"/>
    <property type="match status" value="1"/>
</dbReference>
<dbReference type="Pfam" id="PF08379">
    <property type="entry name" value="Bact_transglu_N"/>
    <property type="match status" value="1"/>
</dbReference>
<evidence type="ECO:0000259" key="1">
    <source>
        <dbReference type="SMART" id="SM00460"/>
    </source>
</evidence>
<dbReference type="Proteomes" id="UP000295554">
    <property type="component" value="Unassembled WGS sequence"/>
</dbReference>
<dbReference type="OrthoDB" id="5438043at2"/>
<sequence length="297" mass="33451">MRYRVRHSTHYRYSARVTSCYNLAYVLPRDTRRQKCLSSRVSVSPQPAITRTRSDYFGNQAYHFEIQRPHRELVISVESEIRVSHPDQGLNLDLGISYEQAVQQIRKDRSQQALNAREYLLDSPMIAASEELAQYAHQSFAPDKSLRSCVADLTSRIFSDFTYDPDFTTIATPLAEVLEHRRGVCQDFAHLQIGCLRAVGIPAKYVSGYIETLPAPGEEKLVGADATHAWIAYYCPDEGWVEFDPTNDTPAHTQHIVTAFGRDYFDVTPVKGVIFGGGDHPQLSVSVDVARLEEAAP</sequence>
<dbReference type="SMART" id="SM00460">
    <property type="entry name" value="TGc"/>
    <property type="match status" value="1"/>
</dbReference>
<dbReference type="PANTHER" id="PTHR33490">
    <property type="entry name" value="BLR5614 PROTEIN-RELATED"/>
    <property type="match status" value="1"/>
</dbReference>
<dbReference type="SUPFAM" id="SSF54001">
    <property type="entry name" value="Cysteine proteinases"/>
    <property type="match status" value="1"/>
</dbReference>
<dbReference type="InterPro" id="IPR038765">
    <property type="entry name" value="Papain-like_cys_pep_sf"/>
</dbReference>
<protein>
    <submittedName>
        <fullName evidence="2">Transglutaminase family protein</fullName>
    </submittedName>
</protein>
<reference evidence="2 3" key="1">
    <citation type="submission" date="2019-03" db="EMBL/GenBank/DDBJ databases">
        <title>Seongchinamella monodicae gen. nov., sp. nov., a novel member of the Gammaproteobacteria isolated from a tidal mudflat of beach.</title>
        <authorList>
            <person name="Yang H.G."/>
            <person name="Kang J.W."/>
            <person name="Lee S.D."/>
        </authorList>
    </citation>
    <scope>NUCLEOTIDE SEQUENCE [LARGE SCALE GENOMIC DNA]</scope>
    <source>
        <strain evidence="2 3">GH4-78</strain>
    </source>
</reference>
<organism evidence="2 3">
    <name type="scientific">Seongchinamella unica</name>
    <dbReference type="NCBI Taxonomy" id="2547392"/>
    <lineage>
        <taxon>Bacteria</taxon>
        <taxon>Pseudomonadati</taxon>
        <taxon>Pseudomonadota</taxon>
        <taxon>Gammaproteobacteria</taxon>
        <taxon>Cellvibrionales</taxon>
        <taxon>Halieaceae</taxon>
        <taxon>Seongchinamella</taxon>
    </lineage>
</organism>
<comment type="caution">
    <text evidence="2">The sequence shown here is derived from an EMBL/GenBank/DDBJ whole genome shotgun (WGS) entry which is preliminary data.</text>
</comment>
<name>A0A4R5LQH4_9GAMM</name>
<evidence type="ECO:0000313" key="2">
    <source>
        <dbReference type="EMBL" id="TDG12780.1"/>
    </source>
</evidence>
<dbReference type="RefSeq" id="WP_133213892.1">
    <property type="nucleotide sequence ID" value="NZ_SMSE01000003.1"/>
</dbReference>
<dbReference type="EMBL" id="SMSE01000003">
    <property type="protein sequence ID" value="TDG12780.1"/>
    <property type="molecule type" value="Genomic_DNA"/>
</dbReference>
<evidence type="ECO:0000313" key="3">
    <source>
        <dbReference type="Proteomes" id="UP000295554"/>
    </source>
</evidence>
<dbReference type="Gene3D" id="3.10.620.30">
    <property type="match status" value="1"/>
</dbReference>
<dbReference type="InterPro" id="IPR002931">
    <property type="entry name" value="Transglutaminase-like"/>
</dbReference>